<reference evidence="1 2" key="1">
    <citation type="submission" date="2015-05" db="EMBL/GenBank/DDBJ databases">
        <title>Photobacterium galathea sp. nov.</title>
        <authorList>
            <person name="Machado H."/>
            <person name="Gram L."/>
        </authorList>
    </citation>
    <scope>NUCLEOTIDE SEQUENCE [LARGE SCALE GENOMIC DNA]</scope>
    <source>
        <strain evidence="1 2">DSM 22954</strain>
    </source>
</reference>
<comment type="caution">
    <text evidence="1">The sequence shown here is derived from an EMBL/GenBank/DDBJ whole genome shotgun (WGS) entry which is preliminary data.</text>
</comment>
<accession>A0A0J1HEX4</accession>
<dbReference type="EMBL" id="LDOU01000006">
    <property type="protein sequence ID" value="KLV10173.1"/>
    <property type="molecule type" value="Genomic_DNA"/>
</dbReference>
<proteinExistence type="predicted"/>
<name>A0A0J1HEX4_9GAMM</name>
<dbReference type="RefSeq" id="WP_047884336.1">
    <property type="nucleotide sequence ID" value="NZ_LDOU01000006.1"/>
</dbReference>
<protein>
    <submittedName>
        <fullName evidence="1">Uncharacterized protein</fullName>
    </submittedName>
</protein>
<evidence type="ECO:0000313" key="1">
    <source>
        <dbReference type="EMBL" id="KLV10173.1"/>
    </source>
</evidence>
<gene>
    <name evidence="1" type="ORF">ABT57_06240</name>
</gene>
<dbReference type="PATRIC" id="fig|320778.3.peg.1347"/>
<organism evidence="1 2">
    <name type="scientific">Photobacterium ganghwense</name>
    <dbReference type="NCBI Taxonomy" id="320778"/>
    <lineage>
        <taxon>Bacteria</taxon>
        <taxon>Pseudomonadati</taxon>
        <taxon>Pseudomonadota</taxon>
        <taxon>Gammaproteobacteria</taxon>
        <taxon>Vibrionales</taxon>
        <taxon>Vibrionaceae</taxon>
        <taxon>Photobacterium</taxon>
    </lineage>
</organism>
<evidence type="ECO:0000313" key="2">
    <source>
        <dbReference type="Proteomes" id="UP000035909"/>
    </source>
</evidence>
<sequence length="86" mass="9896">MIGALLGFLKSNVLVLLIKRFFKALFIGIAERLINKDFALEAFLTLLEELAERTQSKRDDRLVARMRQITELHPRKEEQQAVKANG</sequence>
<keyword evidence="2" id="KW-1185">Reference proteome</keyword>
<dbReference type="STRING" id="320778.ABT57_06240"/>
<dbReference type="AlphaFoldDB" id="A0A0J1HEX4"/>
<dbReference type="Proteomes" id="UP000035909">
    <property type="component" value="Unassembled WGS sequence"/>
</dbReference>